<dbReference type="AlphaFoldDB" id="A0A0C2XQX6"/>
<feature type="region of interest" description="Disordered" evidence="1">
    <location>
        <begin position="703"/>
        <end position="738"/>
    </location>
</feature>
<protein>
    <submittedName>
        <fullName evidence="2">Uncharacterized protein</fullName>
    </submittedName>
</protein>
<feature type="compositionally biased region" description="Polar residues" evidence="1">
    <location>
        <begin position="167"/>
        <end position="181"/>
    </location>
</feature>
<feature type="compositionally biased region" description="Polar residues" evidence="1">
    <location>
        <begin position="523"/>
        <end position="535"/>
    </location>
</feature>
<sequence>MAQEATSKTRVGRRPRSSTNSRRSHSLAISPNLDALLEFEERHRGSPSPKASPAKVDSDLPSVSAPPTSLPPPPRGQKISKTWLTSKTEPNSPNMGTTGSNEIPVRLASSSESNPFINPAPKLEDLLSTKFTNDGSAIGVKEAIQVAALTRSSNCRESVSGPFSVRCSNEATGGSPVSQRSPPFDDPHLTTEGQPSLSKITALPWVLKAKSTTSHLVDQTTHNIDTEQRPPMIQSQAKERKTKRNSKFLDMNDDKPRRWAISNSHAKEIKTESIASSTTVDSMFNFLSLSTPTRGSPEADRHSFIDFLSPTLSDSGYNNPFDSSDHIRSTVGSSSSKSLLETAPRRILDDPTSYIYRQRRGEAVQSPSTHPLEPNERAGLIKKSRKLARMFGQTPEPGALLHTFSESHHTAAHISGRRHSLPLTIKTGGLEVPSSRSPTSFIDLSDDDDNISITTISTVGRRRRSIASPSLIESISQEEKVKEERRRKRERLVKLHRFLGSRVPPSLVLGPEDPNISLPPERPSTSPGTSNSQHKTWLRRRRSSSAAELPSTWSDEHDRMGAELCSREKAINVKRAQKMEKVFGVAPPQTLYHTRHIPAPPLPGIIMLKPYMARVERNPNRTAYTKHRSRKGARSRSTDSMEGLLTKDGNAWNHDTVESSPVSTRTKRSRIYTNYEHSLNSLHDILDKDDRASLAELHQYLTSDEHSPTSPLFQISPTRERRSSVTSSIKSDRRHSLPASMTSISPELSLTMSRPDLTDFQLRRRRAAKLTNFFGVDYRVLIQDVLESIESGLEHERKRGTLAAEEAEDLLQKLRQLTLKRPSIY</sequence>
<feature type="compositionally biased region" description="Polar residues" evidence="1">
    <location>
        <begin position="708"/>
        <end position="717"/>
    </location>
</feature>
<proteinExistence type="predicted"/>
<name>A0A0C2XQX6_AMAMK</name>
<reference evidence="2 3" key="1">
    <citation type="submission" date="2014-04" db="EMBL/GenBank/DDBJ databases">
        <title>Evolutionary Origins and Diversification of the Mycorrhizal Mutualists.</title>
        <authorList>
            <consortium name="DOE Joint Genome Institute"/>
            <consortium name="Mycorrhizal Genomics Consortium"/>
            <person name="Kohler A."/>
            <person name="Kuo A."/>
            <person name="Nagy L.G."/>
            <person name="Floudas D."/>
            <person name="Copeland A."/>
            <person name="Barry K.W."/>
            <person name="Cichocki N."/>
            <person name="Veneault-Fourrey C."/>
            <person name="LaButti K."/>
            <person name="Lindquist E.A."/>
            <person name="Lipzen A."/>
            <person name="Lundell T."/>
            <person name="Morin E."/>
            <person name="Murat C."/>
            <person name="Riley R."/>
            <person name="Ohm R."/>
            <person name="Sun H."/>
            <person name="Tunlid A."/>
            <person name="Henrissat B."/>
            <person name="Grigoriev I.V."/>
            <person name="Hibbett D.S."/>
            <person name="Martin F."/>
        </authorList>
    </citation>
    <scope>NUCLEOTIDE SEQUENCE [LARGE SCALE GENOMIC DNA]</scope>
    <source>
        <strain evidence="2 3">Koide BX008</strain>
    </source>
</reference>
<feature type="region of interest" description="Disordered" evidence="1">
    <location>
        <begin position="167"/>
        <end position="194"/>
    </location>
</feature>
<feature type="region of interest" description="Disordered" evidence="1">
    <location>
        <begin position="623"/>
        <end position="665"/>
    </location>
</feature>
<evidence type="ECO:0000256" key="1">
    <source>
        <dbReference type="SAM" id="MobiDB-lite"/>
    </source>
</evidence>
<keyword evidence="3" id="KW-1185">Reference proteome</keyword>
<evidence type="ECO:0000313" key="3">
    <source>
        <dbReference type="Proteomes" id="UP000054549"/>
    </source>
</evidence>
<dbReference type="HOGENOM" id="CLU_009726_0_0_1"/>
<feature type="region of interest" description="Disordered" evidence="1">
    <location>
        <begin position="504"/>
        <end position="560"/>
    </location>
</feature>
<dbReference type="Proteomes" id="UP000054549">
    <property type="component" value="Unassembled WGS sequence"/>
</dbReference>
<dbReference type="InParanoid" id="A0A0C2XQX6"/>
<feature type="compositionally biased region" description="Basic residues" evidence="1">
    <location>
        <begin position="624"/>
        <end position="634"/>
    </location>
</feature>
<dbReference type="EMBL" id="KN818222">
    <property type="protein sequence ID" value="KIL71613.1"/>
    <property type="molecule type" value="Genomic_DNA"/>
</dbReference>
<organism evidence="2 3">
    <name type="scientific">Amanita muscaria (strain Koide BX008)</name>
    <dbReference type="NCBI Taxonomy" id="946122"/>
    <lineage>
        <taxon>Eukaryota</taxon>
        <taxon>Fungi</taxon>
        <taxon>Dikarya</taxon>
        <taxon>Basidiomycota</taxon>
        <taxon>Agaricomycotina</taxon>
        <taxon>Agaricomycetes</taxon>
        <taxon>Agaricomycetidae</taxon>
        <taxon>Agaricales</taxon>
        <taxon>Pluteineae</taxon>
        <taxon>Amanitaceae</taxon>
        <taxon>Amanita</taxon>
    </lineage>
</organism>
<feature type="region of interest" description="Disordered" evidence="1">
    <location>
        <begin position="1"/>
        <end position="103"/>
    </location>
</feature>
<accession>A0A0C2XQX6</accession>
<gene>
    <name evidence="2" type="ORF">M378DRAFT_6328</name>
</gene>
<evidence type="ECO:0000313" key="2">
    <source>
        <dbReference type="EMBL" id="KIL71613.1"/>
    </source>
</evidence>
<feature type="compositionally biased region" description="Polar residues" evidence="1">
    <location>
        <begin position="79"/>
        <end position="101"/>
    </location>
</feature>
<dbReference type="OrthoDB" id="354769at2759"/>